<organism evidence="7 8">
    <name type="scientific">Erythroxylum novogranatense</name>
    <dbReference type="NCBI Taxonomy" id="1862640"/>
    <lineage>
        <taxon>Eukaryota</taxon>
        <taxon>Viridiplantae</taxon>
        <taxon>Streptophyta</taxon>
        <taxon>Embryophyta</taxon>
        <taxon>Tracheophyta</taxon>
        <taxon>Spermatophyta</taxon>
        <taxon>Magnoliopsida</taxon>
        <taxon>eudicotyledons</taxon>
        <taxon>Gunneridae</taxon>
        <taxon>Pentapetalae</taxon>
        <taxon>rosids</taxon>
        <taxon>fabids</taxon>
        <taxon>Malpighiales</taxon>
        <taxon>Erythroxylaceae</taxon>
        <taxon>Erythroxylum</taxon>
    </lineage>
</organism>
<dbReference type="InterPro" id="IPR001005">
    <property type="entry name" value="SANT/Myb"/>
</dbReference>
<dbReference type="AlphaFoldDB" id="A0AAV8SNZ6"/>
<dbReference type="FunFam" id="1.10.10.60:FF:000002">
    <property type="entry name" value="Myb family transcription factor"/>
    <property type="match status" value="1"/>
</dbReference>
<keyword evidence="4" id="KW-0539">Nucleus</keyword>
<evidence type="ECO:0000256" key="3">
    <source>
        <dbReference type="ARBA" id="ARBA00023163"/>
    </source>
</evidence>
<keyword evidence="2" id="KW-0805">Transcription regulation</keyword>
<gene>
    <name evidence="7" type="ORF">K2173_000009</name>
</gene>
<dbReference type="InterPro" id="IPR046955">
    <property type="entry name" value="PHR1-like"/>
</dbReference>
<dbReference type="Proteomes" id="UP001159364">
    <property type="component" value="Linkage Group LG09"/>
</dbReference>
<protein>
    <recommendedName>
        <fullName evidence="6">HTH myb-type domain-containing protein</fullName>
    </recommendedName>
</protein>
<dbReference type="InterPro" id="IPR017930">
    <property type="entry name" value="Myb_dom"/>
</dbReference>
<accession>A0AAV8SNZ6</accession>
<dbReference type="Gene3D" id="1.10.10.60">
    <property type="entry name" value="Homeodomain-like"/>
    <property type="match status" value="1"/>
</dbReference>
<evidence type="ECO:0000256" key="5">
    <source>
        <dbReference type="SAM" id="MobiDB-lite"/>
    </source>
</evidence>
<keyword evidence="3" id="KW-0804">Transcription</keyword>
<keyword evidence="8" id="KW-1185">Reference proteome</keyword>
<evidence type="ECO:0000256" key="1">
    <source>
        <dbReference type="ARBA" id="ARBA00004123"/>
    </source>
</evidence>
<name>A0AAV8SNZ6_9ROSI</name>
<reference evidence="7 8" key="1">
    <citation type="submission" date="2021-09" db="EMBL/GenBank/DDBJ databases">
        <title>Genomic insights and catalytic innovation underlie evolution of tropane alkaloids biosynthesis.</title>
        <authorList>
            <person name="Wang Y.-J."/>
            <person name="Tian T."/>
            <person name="Huang J.-P."/>
            <person name="Huang S.-X."/>
        </authorList>
    </citation>
    <scope>NUCLEOTIDE SEQUENCE [LARGE SCALE GENOMIC DNA]</scope>
    <source>
        <strain evidence="7">KIB-2018</strain>
        <tissue evidence="7">Leaf</tissue>
    </source>
</reference>
<evidence type="ECO:0000313" key="7">
    <source>
        <dbReference type="EMBL" id="KAJ8753755.1"/>
    </source>
</evidence>
<evidence type="ECO:0000256" key="2">
    <source>
        <dbReference type="ARBA" id="ARBA00023015"/>
    </source>
</evidence>
<proteinExistence type="predicted"/>
<dbReference type="PANTHER" id="PTHR31314:SF175">
    <property type="entry name" value="HTH MYB-TYPE DOMAIN-CONTAINING PROTEIN"/>
    <property type="match status" value="1"/>
</dbReference>
<feature type="region of interest" description="Disordered" evidence="5">
    <location>
        <begin position="1"/>
        <end position="60"/>
    </location>
</feature>
<dbReference type="PANTHER" id="PTHR31314">
    <property type="entry name" value="MYB FAMILY TRANSCRIPTION FACTOR PHL7-LIKE"/>
    <property type="match status" value="1"/>
</dbReference>
<comment type="caution">
    <text evidence="7">The sequence shown here is derived from an EMBL/GenBank/DDBJ whole genome shotgun (WGS) entry which is preliminary data.</text>
</comment>
<dbReference type="NCBIfam" id="TIGR01557">
    <property type="entry name" value="myb_SHAQKYF"/>
    <property type="match status" value="1"/>
</dbReference>
<feature type="domain" description="HTH myb-type" evidence="6">
    <location>
        <begin position="62"/>
        <end position="122"/>
    </location>
</feature>
<comment type="subcellular location">
    <subcellularLocation>
        <location evidence="1">Nucleus</location>
    </subcellularLocation>
</comment>
<dbReference type="SUPFAM" id="SSF46689">
    <property type="entry name" value="Homeodomain-like"/>
    <property type="match status" value="1"/>
</dbReference>
<dbReference type="EMBL" id="JAIWQS010000009">
    <property type="protein sequence ID" value="KAJ8753755.1"/>
    <property type="molecule type" value="Genomic_DNA"/>
</dbReference>
<evidence type="ECO:0000256" key="4">
    <source>
        <dbReference type="ARBA" id="ARBA00023242"/>
    </source>
</evidence>
<dbReference type="GO" id="GO:0005634">
    <property type="term" value="C:nucleus"/>
    <property type="evidence" value="ECO:0007669"/>
    <property type="project" value="UniProtKB-SubCell"/>
</dbReference>
<evidence type="ECO:0000313" key="8">
    <source>
        <dbReference type="Proteomes" id="UP001159364"/>
    </source>
</evidence>
<dbReference type="PROSITE" id="PS51294">
    <property type="entry name" value="HTH_MYB"/>
    <property type="match status" value="1"/>
</dbReference>
<feature type="compositionally biased region" description="Polar residues" evidence="5">
    <location>
        <begin position="40"/>
        <end position="49"/>
    </location>
</feature>
<dbReference type="GO" id="GO:0003700">
    <property type="term" value="F:DNA-binding transcription factor activity"/>
    <property type="evidence" value="ECO:0007669"/>
    <property type="project" value="InterPro"/>
</dbReference>
<evidence type="ECO:0000259" key="6">
    <source>
        <dbReference type="PROSITE" id="PS51294"/>
    </source>
</evidence>
<sequence>MERSGVDCRGFSDTSGFKHNHEDISESGETDEGESRPENGGSSSNSTVEESQKRPSVRPYVRSKMPRLRWTPELHLCFVKVVERLGGPDRATPKLVLQLMSVNGLSISHVKSHLQMYRSKKNDDPSQGMTNHRRLLESGDRNIYNLNQLSMLQGYNQRHSYRYGDGSWNVRENLMSSSYMGRCWFDGTRRGFHGTEYTKSCEPRWFTYSEKTLSTDMESATSVPAESRTPKRKATADEYLDLNLSLKMGSVNNKSPQTLEKYEVDDQLSLSLCCSPTTAKLSRLKKSVEDDKAHAKRPSTLDLTI</sequence>
<dbReference type="GO" id="GO:0003677">
    <property type="term" value="F:DNA binding"/>
    <property type="evidence" value="ECO:0007669"/>
    <property type="project" value="InterPro"/>
</dbReference>
<dbReference type="Pfam" id="PF00249">
    <property type="entry name" value="Myb_DNA-binding"/>
    <property type="match status" value="1"/>
</dbReference>
<dbReference type="InterPro" id="IPR006447">
    <property type="entry name" value="Myb_dom_plants"/>
</dbReference>
<dbReference type="InterPro" id="IPR009057">
    <property type="entry name" value="Homeodomain-like_sf"/>
</dbReference>